<feature type="non-terminal residue" evidence="1">
    <location>
        <position position="1"/>
    </location>
</feature>
<evidence type="ECO:0000313" key="2">
    <source>
        <dbReference type="Proteomes" id="UP000285642"/>
    </source>
</evidence>
<dbReference type="AlphaFoldDB" id="A0A413SF60"/>
<name>A0A413SF60_9FIRM</name>
<gene>
    <name evidence="1" type="ORF">DW924_14805</name>
</gene>
<reference evidence="1 2" key="1">
    <citation type="submission" date="2018-08" db="EMBL/GenBank/DDBJ databases">
        <title>A genome reference for cultivated species of the human gut microbiota.</title>
        <authorList>
            <person name="Zou Y."/>
            <person name="Xue W."/>
            <person name="Luo G."/>
        </authorList>
    </citation>
    <scope>NUCLEOTIDE SEQUENCE [LARGE SCALE GENOMIC DNA]</scope>
    <source>
        <strain evidence="1 2">AM42-8</strain>
    </source>
</reference>
<sequence>KKRLEYETRLKYKRDKYAQLHYATRIGREEGERIGREEGERIGKEEGKSEMIRSMWKAGVSEEQIASIAQKTVEEVRKLCK</sequence>
<comment type="caution">
    <text evidence="1">The sequence shown here is derived from an EMBL/GenBank/DDBJ whole genome shotgun (WGS) entry which is preliminary data.</text>
</comment>
<protein>
    <recommendedName>
        <fullName evidence="3">Rpn family recombination-promoting nuclease/putative transposase</fullName>
    </recommendedName>
</protein>
<evidence type="ECO:0008006" key="3">
    <source>
        <dbReference type="Google" id="ProtNLM"/>
    </source>
</evidence>
<dbReference type="EMBL" id="QSFS01000022">
    <property type="protein sequence ID" value="RHA65773.1"/>
    <property type="molecule type" value="Genomic_DNA"/>
</dbReference>
<proteinExistence type="predicted"/>
<organism evidence="1 2">
    <name type="scientific">Dorea formicigenerans</name>
    <dbReference type="NCBI Taxonomy" id="39486"/>
    <lineage>
        <taxon>Bacteria</taxon>
        <taxon>Bacillati</taxon>
        <taxon>Bacillota</taxon>
        <taxon>Clostridia</taxon>
        <taxon>Lachnospirales</taxon>
        <taxon>Lachnospiraceae</taxon>
        <taxon>Dorea</taxon>
    </lineage>
</organism>
<evidence type="ECO:0000313" key="1">
    <source>
        <dbReference type="EMBL" id="RHA65773.1"/>
    </source>
</evidence>
<dbReference type="Proteomes" id="UP000285642">
    <property type="component" value="Unassembled WGS sequence"/>
</dbReference>
<accession>A0A413SF60</accession>